<dbReference type="RefSeq" id="WP_083013966.1">
    <property type="nucleotide sequence ID" value="NZ_MVII01000006.1"/>
</dbReference>
<evidence type="ECO:0000313" key="2">
    <source>
        <dbReference type="EMBL" id="ORB59658.1"/>
    </source>
</evidence>
<keyword evidence="1" id="KW-0472">Membrane</keyword>
<evidence type="ECO:0000313" key="3">
    <source>
        <dbReference type="Proteomes" id="UP000192434"/>
    </source>
</evidence>
<feature type="transmembrane region" description="Helical" evidence="1">
    <location>
        <begin position="51"/>
        <end position="69"/>
    </location>
</feature>
<keyword evidence="1" id="KW-0812">Transmembrane</keyword>
<proteinExistence type="predicted"/>
<dbReference type="OrthoDB" id="10000236at2"/>
<dbReference type="AlphaFoldDB" id="A0A1X0J9Y4"/>
<comment type="caution">
    <text evidence="2">The sequence shown here is derived from an EMBL/GenBank/DDBJ whole genome shotgun (WGS) entry which is preliminary data.</text>
</comment>
<reference evidence="2 3" key="1">
    <citation type="submission" date="2016-12" db="EMBL/GenBank/DDBJ databases">
        <title>The new phylogeny of genus Mycobacterium.</title>
        <authorList>
            <person name="Tortoli E."/>
            <person name="Trovato A."/>
            <person name="Cirillo D.M."/>
        </authorList>
    </citation>
    <scope>NUCLEOTIDE SEQUENCE [LARGE SCALE GENOMIC DNA]</scope>
    <source>
        <strain evidence="2 3">CCUG 66554</strain>
    </source>
</reference>
<evidence type="ECO:0000256" key="1">
    <source>
        <dbReference type="SAM" id="Phobius"/>
    </source>
</evidence>
<keyword evidence="1" id="KW-1133">Transmembrane helix</keyword>
<protein>
    <submittedName>
        <fullName evidence="2">Uncharacterized protein</fullName>
    </submittedName>
</protein>
<sequence>MWLRLAMASWLTRTLVVSLLLALVLAVPLFGMDFYIGDWHTDVPMWRQLDWWVGIAALSLFLGSLIGITGELDKDKYVQALAGVDPADFRKVSRAVERGPVPEDPVIRQAAARIAEIYRRSECKSRKSSIARNVILAGLHICAALFALRYEFLQPLFVIVPLVLAIEFIALALRSWRRLPRLEKRVELLTMHESEVPA</sequence>
<dbReference type="STRING" id="1578165.BKG68_12855"/>
<name>A0A1X0J9Y4_9MYCO</name>
<organism evidence="2 3">
    <name type="scientific">Mycobacteroides saopaulense</name>
    <dbReference type="NCBI Taxonomy" id="1578165"/>
    <lineage>
        <taxon>Bacteria</taxon>
        <taxon>Bacillati</taxon>
        <taxon>Actinomycetota</taxon>
        <taxon>Actinomycetes</taxon>
        <taxon>Mycobacteriales</taxon>
        <taxon>Mycobacteriaceae</taxon>
        <taxon>Mycobacteroides</taxon>
    </lineage>
</organism>
<feature type="transmembrane region" description="Helical" evidence="1">
    <location>
        <begin position="130"/>
        <end position="150"/>
    </location>
</feature>
<feature type="transmembrane region" description="Helical" evidence="1">
    <location>
        <begin position="156"/>
        <end position="176"/>
    </location>
</feature>
<accession>A0A1X0J9Y4</accession>
<gene>
    <name evidence="2" type="ORF">BST43_06585</name>
</gene>
<dbReference type="Proteomes" id="UP000192434">
    <property type="component" value="Unassembled WGS sequence"/>
</dbReference>
<dbReference type="EMBL" id="MVII01000006">
    <property type="protein sequence ID" value="ORB59658.1"/>
    <property type="molecule type" value="Genomic_DNA"/>
</dbReference>